<feature type="transmembrane region" description="Helical" evidence="10">
    <location>
        <begin position="377"/>
        <end position="402"/>
    </location>
</feature>
<evidence type="ECO:0000256" key="7">
    <source>
        <dbReference type="ARBA" id="ARBA00022989"/>
    </source>
</evidence>
<dbReference type="PANTHER" id="PTHR11706:SF33">
    <property type="entry name" value="NATURAL RESISTANCE-ASSOCIATED MACROPHAGE PROTEIN 2"/>
    <property type="match status" value="1"/>
</dbReference>
<dbReference type="AlphaFoldDB" id="Q4SS47"/>
<comment type="similarity">
    <text evidence="3">Belongs to the NRAMP family.</text>
</comment>
<dbReference type="GO" id="GO:0005381">
    <property type="term" value="F:iron ion transmembrane transporter activity"/>
    <property type="evidence" value="ECO:0007669"/>
    <property type="project" value="TreeGrafter"/>
</dbReference>
<comment type="subcellular location">
    <subcellularLocation>
        <location evidence="1">Late endosome membrane</location>
        <topology evidence="1">Multi-pass membrane protein</topology>
    </subcellularLocation>
    <subcellularLocation>
        <location evidence="2">Lysosome membrane</location>
        <topology evidence="2">Multi-pass membrane protein</topology>
    </subcellularLocation>
</comment>
<reference evidence="11" key="1">
    <citation type="journal article" date="2004" name="Nature">
        <title>Genome duplication in the teleost fish Tetraodon nigroviridis reveals the early vertebrate proto-karyotype.</title>
        <authorList>
            <person name="Jaillon O."/>
            <person name="Aury J.-M."/>
            <person name="Brunet F."/>
            <person name="Petit J.-L."/>
            <person name="Stange-Thomann N."/>
            <person name="Mauceli E."/>
            <person name="Bouneau L."/>
            <person name="Fischer C."/>
            <person name="Ozouf-Costaz C."/>
            <person name="Bernot A."/>
            <person name="Nicaud S."/>
            <person name="Jaffe D."/>
            <person name="Fisher S."/>
            <person name="Lutfalla G."/>
            <person name="Dossat C."/>
            <person name="Segurens B."/>
            <person name="Dasilva C."/>
            <person name="Salanoubat M."/>
            <person name="Levy M."/>
            <person name="Boudet N."/>
            <person name="Castellano S."/>
            <person name="Anthouard V."/>
            <person name="Jubin C."/>
            <person name="Castelli V."/>
            <person name="Katinka M."/>
            <person name="Vacherie B."/>
            <person name="Biemont C."/>
            <person name="Skalli Z."/>
            <person name="Cattolico L."/>
            <person name="Poulain J."/>
            <person name="De Berardinis V."/>
            <person name="Cruaud C."/>
            <person name="Duprat S."/>
            <person name="Brottier P."/>
            <person name="Coutanceau J.-P."/>
            <person name="Gouzy J."/>
            <person name="Parra G."/>
            <person name="Lardier G."/>
            <person name="Chapple C."/>
            <person name="McKernan K.J."/>
            <person name="McEwan P."/>
            <person name="Bosak S."/>
            <person name="Kellis M."/>
            <person name="Volff J.-N."/>
            <person name="Guigo R."/>
            <person name="Zody M.C."/>
            <person name="Mesirov J."/>
            <person name="Lindblad-Toh K."/>
            <person name="Birren B."/>
            <person name="Nusbaum C."/>
            <person name="Kahn D."/>
            <person name="Robinson-Rechavi M."/>
            <person name="Laudet V."/>
            <person name="Schachter V."/>
            <person name="Quetier F."/>
            <person name="Saurin W."/>
            <person name="Scarpelli C."/>
            <person name="Wincker P."/>
            <person name="Lander E.S."/>
            <person name="Weissenbach J."/>
            <person name="Roest Crollius H."/>
        </authorList>
    </citation>
    <scope>NUCLEOTIDE SEQUENCE [LARGE SCALE GENOMIC DNA]</scope>
</reference>
<dbReference type="EMBL" id="CAAE01014479">
    <property type="protein sequence ID" value="CAF96535.1"/>
    <property type="molecule type" value="Genomic_DNA"/>
</dbReference>
<feature type="non-terminal residue" evidence="11">
    <location>
        <position position="444"/>
    </location>
</feature>
<comment type="caution">
    <text evidence="11">The sequence shown here is derived from an EMBL/GenBank/DDBJ whole genome shotgun (WGS) entry which is preliminary data.</text>
</comment>
<evidence type="ECO:0000256" key="10">
    <source>
        <dbReference type="SAM" id="Phobius"/>
    </source>
</evidence>
<name>Q4SS47_TETNG</name>
<dbReference type="GO" id="GO:0005765">
    <property type="term" value="C:lysosomal membrane"/>
    <property type="evidence" value="ECO:0007669"/>
    <property type="project" value="UniProtKB-SubCell"/>
</dbReference>
<dbReference type="OrthoDB" id="409173at2759"/>
<dbReference type="PRINTS" id="PR00447">
    <property type="entry name" value="NATRESASSCMP"/>
</dbReference>
<evidence type="ECO:0000313" key="11">
    <source>
        <dbReference type="EMBL" id="CAF96535.1"/>
    </source>
</evidence>
<dbReference type="GO" id="GO:0005886">
    <property type="term" value="C:plasma membrane"/>
    <property type="evidence" value="ECO:0007669"/>
    <property type="project" value="TreeGrafter"/>
</dbReference>
<evidence type="ECO:0000256" key="2">
    <source>
        <dbReference type="ARBA" id="ARBA00004155"/>
    </source>
</evidence>
<feature type="transmembrane region" description="Helical" evidence="10">
    <location>
        <begin position="264"/>
        <end position="285"/>
    </location>
</feature>
<dbReference type="GO" id="GO:0031902">
    <property type="term" value="C:late endosome membrane"/>
    <property type="evidence" value="ECO:0007669"/>
    <property type="project" value="UniProtKB-SubCell"/>
</dbReference>
<dbReference type="GO" id="GO:0015086">
    <property type="term" value="F:cadmium ion transmembrane transporter activity"/>
    <property type="evidence" value="ECO:0007669"/>
    <property type="project" value="TreeGrafter"/>
</dbReference>
<organism evidence="11">
    <name type="scientific">Tetraodon nigroviridis</name>
    <name type="common">Spotted green pufferfish</name>
    <name type="synonym">Chelonodon nigroviridis</name>
    <dbReference type="NCBI Taxonomy" id="99883"/>
    <lineage>
        <taxon>Eukaryota</taxon>
        <taxon>Metazoa</taxon>
        <taxon>Chordata</taxon>
        <taxon>Craniata</taxon>
        <taxon>Vertebrata</taxon>
        <taxon>Euteleostomi</taxon>
        <taxon>Actinopterygii</taxon>
        <taxon>Neopterygii</taxon>
        <taxon>Teleostei</taxon>
        <taxon>Neoteleostei</taxon>
        <taxon>Acanthomorphata</taxon>
        <taxon>Eupercaria</taxon>
        <taxon>Tetraodontiformes</taxon>
        <taxon>Tetradontoidea</taxon>
        <taxon>Tetraodontidae</taxon>
        <taxon>Tetraodon</taxon>
    </lineage>
</organism>
<evidence type="ECO:0000256" key="3">
    <source>
        <dbReference type="ARBA" id="ARBA00006670"/>
    </source>
</evidence>
<proteinExistence type="inferred from homology"/>
<keyword evidence="7 10" id="KW-1133">Transmembrane helix</keyword>
<feature type="transmembrane region" description="Helical" evidence="10">
    <location>
        <begin position="112"/>
        <end position="131"/>
    </location>
</feature>
<sequence>MESRQTSTAPSLLPDHLRVFSFRKLWAFTGPGFLMSIAYLDPGNIESDLQSGSESRLQAAVGAPGGHRHRAAAAEVPRIILWLMVELAIIGSDMQEVIGCAIALNLLSVGRIPLYAGVLITITDTFVFLFLDKYDQGQLLKGMFLPYCEGCGPVQLEQAVGIVGAVIMPHNIYLHSALVKSRDINRSNKKEVKEANKYFFIESSVALFVSFLINVFVVAVFAQAFYQKTNHDVHEFCNMTGNPHSDPFPNNNDTLEVDIYKGGVVLGCFFGPAALYIWAVGILAAGQSSTMTGTYSGQFVMEGFLNLRWSRFARVLLTRSIAITPTLLVAIFQDVQHLTGMNDFLNVLQSMQLPFALLPILTFTSMKSIMNDFENSLVWKIGGGIVILVVCAINMYFVVVYVTALHNVLLYVLAALFSVAYLCFVGYLAWHCLVALGVSCLDCS</sequence>
<dbReference type="GO" id="GO:0005384">
    <property type="term" value="F:manganese ion transmembrane transporter activity"/>
    <property type="evidence" value="ECO:0007669"/>
    <property type="project" value="TreeGrafter"/>
</dbReference>
<feature type="transmembrane region" description="Helical" evidence="10">
    <location>
        <begin position="312"/>
        <end position="332"/>
    </location>
</feature>
<protein>
    <submittedName>
        <fullName evidence="11">(spotted green pufferfish) hypothetical protein</fullName>
    </submittedName>
</protein>
<keyword evidence="9" id="KW-0458">Lysosome</keyword>
<evidence type="ECO:0000256" key="4">
    <source>
        <dbReference type="ARBA" id="ARBA00022448"/>
    </source>
</evidence>
<accession>Q4SS47</accession>
<evidence type="ECO:0000256" key="9">
    <source>
        <dbReference type="ARBA" id="ARBA00023228"/>
    </source>
</evidence>
<keyword evidence="5" id="KW-0408">Iron</keyword>
<evidence type="ECO:0000256" key="8">
    <source>
        <dbReference type="ARBA" id="ARBA00023136"/>
    </source>
</evidence>
<reference evidence="11" key="2">
    <citation type="submission" date="2004-02" db="EMBL/GenBank/DDBJ databases">
        <authorList>
            <consortium name="Genoscope"/>
            <consortium name="Whitehead Institute Centre for Genome Research"/>
        </authorList>
    </citation>
    <scope>NUCLEOTIDE SEQUENCE</scope>
</reference>
<feature type="transmembrane region" description="Helical" evidence="10">
    <location>
        <begin position="408"/>
        <end position="430"/>
    </location>
</feature>
<keyword evidence="6 10" id="KW-0812">Transmembrane</keyword>
<dbReference type="KEGG" id="tng:GSTEN00013613G001"/>
<feature type="transmembrane region" description="Helical" evidence="10">
    <location>
        <begin position="199"/>
        <end position="226"/>
    </location>
</feature>
<dbReference type="NCBIfam" id="TIGR01197">
    <property type="entry name" value="nramp"/>
    <property type="match status" value="1"/>
</dbReference>
<keyword evidence="8 10" id="KW-0472">Membrane</keyword>
<dbReference type="PANTHER" id="PTHR11706">
    <property type="entry name" value="SOLUTE CARRIER PROTEIN FAMILY 11 MEMBER"/>
    <property type="match status" value="1"/>
</dbReference>
<dbReference type="Pfam" id="PF01566">
    <property type="entry name" value="Nramp"/>
    <property type="match status" value="1"/>
</dbReference>
<dbReference type="InterPro" id="IPR001046">
    <property type="entry name" value="NRAMP_fam"/>
</dbReference>
<evidence type="ECO:0000256" key="5">
    <source>
        <dbReference type="ARBA" id="ARBA00022496"/>
    </source>
</evidence>
<feature type="transmembrane region" description="Helical" evidence="10">
    <location>
        <begin position="344"/>
        <end position="365"/>
    </location>
</feature>
<keyword evidence="5" id="KW-0406">Ion transport</keyword>
<keyword evidence="4" id="KW-0813">Transport</keyword>
<keyword evidence="5" id="KW-0410">Iron transport</keyword>
<evidence type="ECO:0000256" key="6">
    <source>
        <dbReference type="ARBA" id="ARBA00022692"/>
    </source>
</evidence>
<gene>
    <name evidence="11" type="ORF">GSTENG00013613001</name>
</gene>
<evidence type="ECO:0000256" key="1">
    <source>
        <dbReference type="ARBA" id="ARBA00004107"/>
    </source>
</evidence>